<dbReference type="PANTHER" id="PTHR47990">
    <property type="entry name" value="2-OXOGLUTARATE (2OG) AND FE(II)-DEPENDENT OXYGENASE SUPERFAMILY PROTEIN-RELATED"/>
    <property type="match status" value="1"/>
</dbReference>
<dbReference type="AlphaFoldDB" id="A0A1J6K0V1"/>
<dbReference type="InterPro" id="IPR026992">
    <property type="entry name" value="DIOX_N"/>
</dbReference>
<evidence type="ECO:0000256" key="1">
    <source>
        <dbReference type="ARBA" id="ARBA00022723"/>
    </source>
</evidence>
<gene>
    <name evidence="5" type="ORF">A4A49_43479</name>
</gene>
<dbReference type="EMBL" id="MJEQ01017295">
    <property type="protein sequence ID" value="OIT18792.1"/>
    <property type="molecule type" value="Genomic_DNA"/>
</dbReference>
<evidence type="ECO:0000256" key="2">
    <source>
        <dbReference type="ARBA" id="ARBA00022896"/>
    </source>
</evidence>
<dbReference type="Pfam" id="PF14226">
    <property type="entry name" value="DIOX_N"/>
    <property type="match status" value="1"/>
</dbReference>
<proteinExistence type="predicted"/>
<sequence>MFLLFLISEEDEDGKKKVMERIREACVKYGFFQIENHGIPLELLTRTMDLYKTFFACSDEDKLLVSPKSGSSIPAGYLKSPQNSAEKNEHFVFLPSSSGFNVYPNNPPHFKYVFIFPSSYLQFIQFQVPNE</sequence>
<keyword evidence="6" id="KW-1185">Reference proteome</keyword>
<dbReference type="Proteomes" id="UP000187609">
    <property type="component" value="Unassembled WGS sequence"/>
</dbReference>
<keyword evidence="1" id="KW-0479">Metal-binding</keyword>
<feature type="domain" description="Non-haem dioxygenase N-terminal" evidence="4">
    <location>
        <begin position="11"/>
        <end position="87"/>
    </location>
</feature>
<dbReference type="SUPFAM" id="SSF51197">
    <property type="entry name" value="Clavaminate synthase-like"/>
    <property type="match status" value="1"/>
</dbReference>
<evidence type="ECO:0000313" key="6">
    <source>
        <dbReference type="Proteomes" id="UP000187609"/>
    </source>
</evidence>
<accession>A0A1J6K0V1</accession>
<dbReference type="GO" id="GO:0031418">
    <property type="term" value="F:L-ascorbic acid binding"/>
    <property type="evidence" value="ECO:0007669"/>
    <property type="project" value="UniProtKB-KW"/>
</dbReference>
<dbReference type="SMR" id="A0A1J6K0V1"/>
<evidence type="ECO:0000256" key="3">
    <source>
        <dbReference type="ARBA" id="ARBA00023004"/>
    </source>
</evidence>
<dbReference type="GO" id="GO:0016706">
    <property type="term" value="F:2-oxoglutarate-dependent dioxygenase activity"/>
    <property type="evidence" value="ECO:0007669"/>
    <property type="project" value="UniProtKB-ARBA"/>
</dbReference>
<dbReference type="InterPro" id="IPR027443">
    <property type="entry name" value="IPNS-like_sf"/>
</dbReference>
<keyword evidence="2" id="KW-0847">Vitamin C</keyword>
<reference evidence="5" key="1">
    <citation type="submission" date="2016-11" db="EMBL/GenBank/DDBJ databases">
        <title>The genome of Nicotiana attenuata.</title>
        <authorList>
            <person name="Xu S."/>
            <person name="Brockmoeller T."/>
            <person name="Gaquerel E."/>
            <person name="Navarro A."/>
            <person name="Kuhl H."/>
            <person name="Gase K."/>
            <person name="Ling Z."/>
            <person name="Zhou W."/>
            <person name="Kreitzer C."/>
            <person name="Stanke M."/>
            <person name="Tang H."/>
            <person name="Lyons E."/>
            <person name="Pandey P."/>
            <person name="Pandey S.P."/>
            <person name="Timmermann B."/>
            <person name="Baldwin I.T."/>
        </authorList>
    </citation>
    <scope>NUCLEOTIDE SEQUENCE [LARGE SCALE GENOMIC DNA]</scope>
    <source>
        <strain evidence="5">UT</strain>
    </source>
</reference>
<protein>
    <recommendedName>
        <fullName evidence="4">Non-haem dioxygenase N-terminal domain-containing protein</fullName>
    </recommendedName>
</protein>
<dbReference type="GO" id="GO:0046872">
    <property type="term" value="F:metal ion binding"/>
    <property type="evidence" value="ECO:0007669"/>
    <property type="project" value="UniProtKB-KW"/>
</dbReference>
<keyword evidence="3" id="KW-0408">Iron</keyword>
<dbReference type="OMA" id="CNNSADQ"/>
<dbReference type="InterPro" id="IPR050231">
    <property type="entry name" value="Iron_ascorbate_oxido_reductase"/>
</dbReference>
<evidence type="ECO:0000313" key="5">
    <source>
        <dbReference type="EMBL" id="OIT18792.1"/>
    </source>
</evidence>
<comment type="caution">
    <text evidence="5">The sequence shown here is derived from an EMBL/GenBank/DDBJ whole genome shotgun (WGS) entry which is preliminary data.</text>
</comment>
<organism evidence="5 6">
    <name type="scientific">Nicotiana attenuata</name>
    <name type="common">Coyote tobacco</name>
    <dbReference type="NCBI Taxonomy" id="49451"/>
    <lineage>
        <taxon>Eukaryota</taxon>
        <taxon>Viridiplantae</taxon>
        <taxon>Streptophyta</taxon>
        <taxon>Embryophyta</taxon>
        <taxon>Tracheophyta</taxon>
        <taxon>Spermatophyta</taxon>
        <taxon>Magnoliopsida</taxon>
        <taxon>eudicotyledons</taxon>
        <taxon>Gunneridae</taxon>
        <taxon>Pentapetalae</taxon>
        <taxon>asterids</taxon>
        <taxon>lamiids</taxon>
        <taxon>Solanales</taxon>
        <taxon>Solanaceae</taxon>
        <taxon>Nicotianoideae</taxon>
        <taxon>Nicotianeae</taxon>
        <taxon>Nicotiana</taxon>
    </lineage>
</organism>
<evidence type="ECO:0000259" key="4">
    <source>
        <dbReference type="Pfam" id="PF14226"/>
    </source>
</evidence>
<dbReference type="Gene3D" id="2.60.120.330">
    <property type="entry name" value="B-lactam Antibiotic, Isopenicillin N Synthase, Chain"/>
    <property type="match status" value="1"/>
</dbReference>
<dbReference type="Gramene" id="OIT18792">
    <property type="protein sequence ID" value="OIT18792"/>
    <property type="gene ID" value="A4A49_43479"/>
</dbReference>
<name>A0A1J6K0V1_NICAT</name>